<dbReference type="Proteomes" id="UP001341245">
    <property type="component" value="Unassembled WGS sequence"/>
</dbReference>
<sequence>MASTDDPDATLKTAIESLGDDSSYTVHRLKHASPEHLYLTTRRCFVGPIPEGWLKTHRKEWYKHYLGIHHSSKAPSFSASSDVGRRRRLTGLDVPNASSVYRASFPQPDDVQRERNREDEDNEALDNDDDDDNDEDSERPRKNSKSQALHIISNLEGIEDGAESDGEATIRAPVALDIPRGGPTDPGLLREEENAEELLSSYTTAHTVASLSTPTPLATPRPGDAQVDYTASRPTDTFRRRQTSDTSFVTASDGGSIIVDEPGAISPVQIEPPTDDEATPRNSPRTGQTRSSASFDTTNPATPGPTTSDTFLLGSQHSQQLDQGVSGKDEAGTFQNSKSQQETSQNAEQGDVNNTEPRSPGLVRFNIPENPVLKQEMQVRAKMTQGIRKSKLSRAFTRGKLKDGEIVKVEKMLVRLDMTTGSEQPQEDYDEKESQRVETRITEKWREFMVVCRESHEDDAVLCLQMYKTRVIPATNQSKTKKRFRHQILLDPKTVRVNLYSSLDKTLVLWQAKGPQTLICFLRPQSTPSAVEWYTFLRGVLGLTRPRTLLINIPDLKVGLRLDNPFEELESPETLQKAAEGDEAAILKTMQAERAIASKLIDRCLEMLSQSHEWDDVLKTWGHKSKIGLAWKRYDRLEWVHGTNENKMYGTMALQRTHELELRPKRHYPISVKMANGEVMQEPAPVEGFLIRLTSQKGTDQKFGKLFYKRLYFSTQNNYLLFLRPAKAKPPPPPKMPMKQNCNIPSAKQIAEKIPLIYAVNPFPLQDDTIAWLAGNANDVEERKRHDRDAYDEAERNAQSLLDCDGFINLSDVIEVRNVVRGATPADEAVDEGPNVDFDEEVDDTHHDDGTTQDFDDARTFELLMRNGLVVRLQAFSKATKKEWMKRLRALAKYWTRRAAQDLALFKFVRQQNLETLNIDMQAEAYIGMFAHKWEVTKSFASPELYNVCGISNCRAIHRSGILFRKPRVHGTFSRCHVILCHGHLLIFKDTLRSTTGKKVSHIHHERIASIDLRDCYLYSGLITANDLLYQNRTFDNNRPGNSALPRMYLEDGSASADDDAMTTFVLWTGQHKGWFRAREEDGNEGQQKKGGTRNKLKRVSQLGTTGRAIVFKARSRTERDHWVLGIETEIERLSKADDVRVVGEGVEGKSNS</sequence>
<dbReference type="EMBL" id="JASGXD010000007">
    <property type="protein sequence ID" value="KAK6004678.1"/>
    <property type="molecule type" value="Genomic_DNA"/>
</dbReference>
<dbReference type="InterPro" id="IPR057379">
    <property type="entry name" value="PH_SPO71"/>
</dbReference>
<dbReference type="Pfam" id="PF15404">
    <property type="entry name" value="PH_4"/>
    <property type="match status" value="1"/>
</dbReference>
<feature type="region of interest" description="Disordered" evidence="1">
    <location>
        <begin position="210"/>
        <end position="365"/>
    </location>
</feature>
<accession>A0ABR0TJQ1</accession>
<dbReference type="InterPro" id="IPR029217">
    <property type="entry name" value="Spo7_2_N"/>
</dbReference>
<feature type="region of interest" description="Disordered" evidence="1">
    <location>
        <begin position="98"/>
        <end position="148"/>
    </location>
</feature>
<dbReference type="Pfam" id="PF15407">
    <property type="entry name" value="Spo7_2_N"/>
    <property type="match status" value="1"/>
</dbReference>
<comment type="caution">
    <text evidence="3">The sequence shown here is derived from an EMBL/GenBank/DDBJ whole genome shotgun (WGS) entry which is preliminary data.</text>
</comment>
<evidence type="ECO:0000259" key="2">
    <source>
        <dbReference type="PROSITE" id="PS50003"/>
    </source>
</evidence>
<reference evidence="3 4" key="1">
    <citation type="submission" date="2023-11" db="EMBL/GenBank/DDBJ databases">
        <title>Draft genome sequence and annotation of the polyextremotolerant black yeast-like fungus Aureobasidium pullulans NRRL 62042.</title>
        <authorList>
            <person name="Dielentheis-Frenken M.R.E."/>
            <person name="Wibberg D."/>
            <person name="Blank L.M."/>
            <person name="Tiso T."/>
        </authorList>
    </citation>
    <scope>NUCLEOTIDE SEQUENCE [LARGE SCALE GENOMIC DNA]</scope>
    <source>
        <strain evidence="3 4">NRRL 62042</strain>
    </source>
</reference>
<protein>
    <recommendedName>
        <fullName evidence="2">PH domain-containing protein</fullName>
    </recommendedName>
</protein>
<name>A0ABR0TJQ1_AURPU</name>
<evidence type="ECO:0000256" key="1">
    <source>
        <dbReference type="SAM" id="MobiDB-lite"/>
    </source>
</evidence>
<evidence type="ECO:0000313" key="4">
    <source>
        <dbReference type="Proteomes" id="UP001341245"/>
    </source>
</evidence>
<dbReference type="InterPro" id="IPR001849">
    <property type="entry name" value="PH_domain"/>
</dbReference>
<feature type="domain" description="PH" evidence="2">
    <location>
        <begin position="683"/>
        <end position="893"/>
    </location>
</feature>
<dbReference type="SMART" id="SM00233">
    <property type="entry name" value="PH"/>
    <property type="match status" value="3"/>
</dbReference>
<dbReference type="PANTHER" id="PTHR28076:SF1">
    <property type="entry name" value="PROSPORE MEMBRANE ADAPTER PROTEIN SPO71"/>
    <property type="match status" value="1"/>
</dbReference>
<feature type="compositionally biased region" description="Polar residues" evidence="1">
    <location>
        <begin position="333"/>
        <end position="357"/>
    </location>
</feature>
<keyword evidence="4" id="KW-1185">Reference proteome</keyword>
<dbReference type="PANTHER" id="PTHR28076">
    <property type="entry name" value="SPORULATION-SPECIFIC PROTEIN 71"/>
    <property type="match status" value="1"/>
</dbReference>
<dbReference type="SMART" id="SM01316">
    <property type="entry name" value="Spo7_2_N"/>
    <property type="match status" value="1"/>
</dbReference>
<dbReference type="Gene3D" id="2.30.29.30">
    <property type="entry name" value="Pleckstrin-homology domain (PH domain)/Phosphotyrosine-binding domain (PTB)"/>
    <property type="match status" value="1"/>
</dbReference>
<dbReference type="PROSITE" id="PS50003">
    <property type="entry name" value="PH_DOMAIN"/>
    <property type="match status" value="1"/>
</dbReference>
<organism evidence="3 4">
    <name type="scientific">Aureobasidium pullulans</name>
    <name type="common">Black yeast</name>
    <name type="synonym">Pullularia pullulans</name>
    <dbReference type="NCBI Taxonomy" id="5580"/>
    <lineage>
        <taxon>Eukaryota</taxon>
        <taxon>Fungi</taxon>
        <taxon>Dikarya</taxon>
        <taxon>Ascomycota</taxon>
        <taxon>Pezizomycotina</taxon>
        <taxon>Dothideomycetes</taxon>
        <taxon>Dothideomycetidae</taxon>
        <taxon>Dothideales</taxon>
        <taxon>Saccotheciaceae</taxon>
        <taxon>Aureobasidium</taxon>
    </lineage>
</organism>
<evidence type="ECO:0000313" key="3">
    <source>
        <dbReference type="EMBL" id="KAK6004678.1"/>
    </source>
</evidence>
<dbReference type="SUPFAM" id="SSF50729">
    <property type="entry name" value="PH domain-like"/>
    <property type="match status" value="1"/>
</dbReference>
<feature type="compositionally biased region" description="Polar residues" evidence="1">
    <location>
        <begin position="280"/>
        <end position="323"/>
    </location>
</feature>
<dbReference type="InterPro" id="IPR011993">
    <property type="entry name" value="PH-like_dom_sf"/>
</dbReference>
<gene>
    <name evidence="3" type="ORF">QM012_008540</name>
</gene>
<feature type="compositionally biased region" description="Acidic residues" evidence="1">
    <location>
        <begin position="119"/>
        <end position="137"/>
    </location>
</feature>
<dbReference type="Pfam" id="PF23207">
    <property type="entry name" value="PH_SPO71"/>
    <property type="match status" value="1"/>
</dbReference>
<proteinExistence type="predicted"/>
<dbReference type="InterPro" id="IPR040345">
    <property type="entry name" value="Mug56/Spo71"/>
</dbReference>
<dbReference type="InterPro" id="IPR039486">
    <property type="entry name" value="Mug56/Spo71_PH"/>
</dbReference>